<dbReference type="SUPFAM" id="SSF53067">
    <property type="entry name" value="Actin-like ATPase domain"/>
    <property type="match status" value="2"/>
</dbReference>
<dbReference type="KEGG" id="cfus:CYFUS_009586"/>
<dbReference type="EMBL" id="CP022098">
    <property type="protein sequence ID" value="ATB44105.1"/>
    <property type="molecule type" value="Genomic_DNA"/>
</dbReference>
<dbReference type="Proteomes" id="UP000217257">
    <property type="component" value="Chromosome"/>
</dbReference>
<evidence type="ECO:0000313" key="7">
    <source>
        <dbReference type="Proteomes" id="UP000217257"/>
    </source>
</evidence>
<dbReference type="InterPro" id="IPR013126">
    <property type="entry name" value="Hsp_70_fam"/>
</dbReference>
<evidence type="ECO:0000256" key="5">
    <source>
        <dbReference type="RuleBase" id="RU003322"/>
    </source>
</evidence>
<comment type="similarity">
    <text evidence="1 5">Belongs to the heat shock protein 70 family.</text>
</comment>
<gene>
    <name evidence="6" type="ORF">CYFUS_009586</name>
</gene>
<dbReference type="Gene3D" id="3.90.640.10">
    <property type="entry name" value="Actin, Chain A, domain 4"/>
    <property type="match status" value="1"/>
</dbReference>
<dbReference type="InterPro" id="IPR043129">
    <property type="entry name" value="ATPase_NBD"/>
</dbReference>
<keyword evidence="3 5" id="KW-0067">ATP-binding</keyword>
<evidence type="ECO:0000256" key="2">
    <source>
        <dbReference type="ARBA" id="ARBA00022741"/>
    </source>
</evidence>
<organism evidence="6 7">
    <name type="scientific">Cystobacter fuscus</name>
    <dbReference type="NCBI Taxonomy" id="43"/>
    <lineage>
        <taxon>Bacteria</taxon>
        <taxon>Pseudomonadati</taxon>
        <taxon>Myxococcota</taxon>
        <taxon>Myxococcia</taxon>
        <taxon>Myxococcales</taxon>
        <taxon>Cystobacterineae</taxon>
        <taxon>Archangiaceae</taxon>
        <taxon>Cystobacter</taxon>
    </lineage>
</organism>
<evidence type="ECO:0000313" key="6">
    <source>
        <dbReference type="EMBL" id="ATB44105.1"/>
    </source>
</evidence>
<accession>A0A250JJP0</accession>
<reference evidence="6 7" key="1">
    <citation type="submission" date="2017-06" db="EMBL/GenBank/DDBJ databases">
        <title>Sequencing and comparative analysis of myxobacterial genomes.</title>
        <authorList>
            <person name="Rupp O."/>
            <person name="Goesmann A."/>
            <person name="Sogaard-Andersen L."/>
        </authorList>
    </citation>
    <scope>NUCLEOTIDE SEQUENCE [LARGE SCALE GENOMIC DNA]</scope>
    <source>
        <strain evidence="6 7">DSM 52655</strain>
    </source>
</reference>
<sequence length="511" mass="54996">MGIVLGIDLGTTNSCMARVDPATGQARVLLNREGERTTPSVVAFDVSGRVTVGSAARRQAALHPRDTIFGAKRLVGRRFADPAVQAMRKLLPYEVAADADGNAAVRVHGQLKSPSEVLSHVLRYLKESAENNLGQPVDGAVITVPAYFDEVQRQETKLAGERAGLTVHRLLNEPTAAMLACRVDESRAENIAVFDLGGGTFDISLLHVEGEVVQVLATCGDNQLGGDNIDELLVDALRRIFLKQTGQDLGTHPEALWRLKEASESTKRVLSEREQTALDLPYLTTTSGGEPLHLSLPSFSRTLLENLSQRELERLRGPCEQAMRDAGLALADIHRVVLVGGMTRMPAVRARAERYLGRPGERSVNPDEAVALGAALEADIVAGDSPAAPQVLLLDVLSRSLGIRTEGGRFSVLIPRNTTIPTRETKVFTTTFDQQTHVDLEVYQGESPTVDGNRYLGELRLTELTPAAAGAVRVAVDFTIDADGILQVTAREPATGRKAQATLRPPTAASP</sequence>
<proteinExistence type="inferred from homology"/>
<keyword evidence="4" id="KW-0143">Chaperone</keyword>
<dbReference type="FunFam" id="3.90.640.10:FF:000003">
    <property type="entry name" value="Molecular chaperone DnaK"/>
    <property type="match status" value="1"/>
</dbReference>
<dbReference type="SUPFAM" id="SSF100920">
    <property type="entry name" value="Heat shock protein 70kD (HSP70), peptide-binding domain"/>
    <property type="match status" value="1"/>
</dbReference>
<dbReference type="PRINTS" id="PR00301">
    <property type="entry name" value="HEATSHOCK70"/>
</dbReference>
<dbReference type="PROSITE" id="PS00329">
    <property type="entry name" value="HSP70_2"/>
    <property type="match status" value="1"/>
</dbReference>
<dbReference type="InterPro" id="IPR029047">
    <property type="entry name" value="HSP70_peptide-bd_sf"/>
</dbReference>
<name>A0A250JJP0_9BACT</name>
<dbReference type="PANTHER" id="PTHR19375">
    <property type="entry name" value="HEAT SHOCK PROTEIN 70KDA"/>
    <property type="match status" value="1"/>
</dbReference>
<evidence type="ECO:0000256" key="1">
    <source>
        <dbReference type="ARBA" id="ARBA00007381"/>
    </source>
</evidence>
<dbReference type="GO" id="GO:0005524">
    <property type="term" value="F:ATP binding"/>
    <property type="evidence" value="ECO:0007669"/>
    <property type="project" value="UniProtKB-KW"/>
</dbReference>
<dbReference type="PROSITE" id="PS01036">
    <property type="entry name" value="HSP70_3"/>
    <property type="match status" value="1"/>
</dbReference>
<dbReference type="AlphaFoldDB" id="A0A250JJP0"/>
<dbReference type="InterPro" id="IPR018181">
    <property type="entry name" value="Heat_shock_70_CS"/>
</dbReference>
<dbReference type="RefSeq" id="WP_095991432.1">
    <property type="nucleotide sequence ID" value="NZ_CP022098.1"/>
</dbReference>
<evidence type="ECO:0000256" key="3">
    <source>
        <dbReference type="ARBA" id="ARBA00022840"/>
    </source>
</evidence>
<dbReference type="PROSITE" id="PS00297">
    <property type="entry name" value="HSP70_1"/>
    <property type="match status" value="1"/>
</dbReference>
<dbReference type="Pfam" id="PF00012">
    <property type="entry name" value="HSP70"/>
    <property type="match status" value="1"/>
</dbReference>
<dbReference type="Gene3D" id="2.60.34.10">
    <property type="entry name" value="Substrate Binding Domain Of DNAk, Chain A, domain 1"/>
    <property type="match status" value="1"/>
</dbReference>
<keyword evidence="2 5" id="KW-0547">Nucleotide-binding</keyword>
<evidence type="ECO:0000256" key="4">
    <source>
        <dbReference type="ARBA" id="ARBA00023186"/>
    </source>
</evidence>
<dbReference type="GO" id="GO:0140662">
    <property type="term" value="F:ATP-dependent protein folding chaperone"/>
    <property type="evidence" value="ECO:0007669"/>
    <property type="project" value="InterPro"/>
</dbReference>
<dbReference type="Gene3D" id="3.30.420.40">
    <property type="match status" value="2"/>
</dbReference>
<protein>
    <submittedName>
        <fullName evidence="6">Chaperone protein DnaK</fullName>
    </submittedName>
</protein>